<dbReference type="SUPFAM" id="SSF111369">
    <property type="entry name" value="HlyD-like secretion proteins"/>
    <property type="match status" value="1"/>
</dbReference>
<keyword evidence="5" id="KW-0732">Signal</keyword>
<feature type="chain" id="PRO_5038696549" evidence="5">
    <location>
        <begin position="22"/>
        <end position="489"/>
    </location>
</feature>
<reference evidence="8" key="1">
    <citation type="submission" date="2009-07" db="EMBL/GenBank/DDBJ databases">
        <authorList>
            <person name="Weinstock G."/>
            <person name="Sodergren E."/>
            <person name="Clifton S."/>
            <person name="Fulton L."/>
            <person name="Fulton B."/>
            <person name="Courtney L."/>
            <person name="Fronick C."/>
            <person name="Harrison M."/>
            <person name="Strong C."/>
            <person name="Farmer C."/>
            <person name="Delahaunty K."/>
            <person name="Markovic C."/>
            <person name="Hall O."/>
            <person name="Minx P."/>
            <person name="Tomlinson C."/>
            <person name="Mitreva M."/>
            <person name="Nelson J."/>
            <person name="Hou S."/>
            <person name="Wollam A."/>
            <person name="Pepin K.H."/>
            <person name="Johnson M."/>
            <person name="Bhonagiri V."/>
            <person name="Nash W.E."/>
            <person name="Warren W."/>
            <person name="Chinwalla A."/>
            <person name="Mardis E.R."/>
            <person name="Wilson R.K."/>
        </authorList>
    </citation>
    <scope>NUCLEOTIDE SEQUENCE [LARGE SCALE GENOMIC DNA]</scope>
    <source>
        <strain evidence="8">DSM 14469</strain>
    </source>
</reference>
<dbReference type="Gene3D" id="2.40.30.170">
    <property type="match status" value="1"/>
</dbReference>
<dbReference type="InterPro" id="IPR058636">
    <property type="entry name" value="Beta-barrel_YknX"/>
</dbReference>
<dbReference type="STRING" id="168384.SAMN05660368_02811"/>
<dbReference type="AlphaFoldDB" id="C6L9G7"/>
<dbReference type="RefSeq" id="WP_006860059.1">
    <property type="nucleotide sequence ID" value="NZ_ACCL02000001.1"/>
</dbReference>
<dbReference type="Gene3D" id="2.40.420.20">
    <property type="match status" value="1"/>
</dbReference>
<evidence type="ECO:0000259" key="7">
    <source>
        <dbReference type="Pfam" id="PF25990"/>
    </source>
</evidence>
<organism evidence="8 9">
    <name type="scientific">Marvinbryantia formatexigens DSM 14469</name>
    <dbReference type="NCBI Taxonomy" id="478749"/>
    <lineage>
        <taxon>Bacteria</taxon>
        <taxon>Bacillati</taxon>
        <taxon>Bacillota</taxon>
        <taxon>Clostridia</taxon>
        <taxon>Lachnospirales</taxon>
        <taxon>Lachnospiraceae</taxon>
        <taxon>Marvinbryantia</taxon>
    </lineage>
</organism>
<dbReference type="InterPro" id="IPR050465">
    <property type="entry name" value="UPF0194_transport"/>
</dbReference>
<evidence type="ECO:0000313" key="8">
    <source>
        <dbReference type="EMBL" id="EET62906.1"/>
    </source>
</evidence>
<keyword evidence="9" id="KW-1185">Reference proteome</keyword>
<dbReference type="PANTHER" id="PTHR32347">
    <property type="entry name" value="EFFLUX SYSTEM COMPONENT YKNX-RELATED"/>
    <property type="match status" value="1"/>
</dbReference>
<evidence type="ECO:0000256" key="4">
    <source>
        <dbReference type="SAM" id="MobiDB-lite"/>
    </source>
</evidence>
<dbReference type="Pfam" id="PF25984">
    <property type="entry name" value="BSH_YknX"/>
    <property type="match status" value="1"/>
</dbReference>
<evidence type="ECO:0000256" key="1">
    <source>
        <dbReference type="ARBA" id="ARBA00004196"/>
    </source>
</evidence>
<evidence type="ECO:0000256" key="5">
    <source>
        <dbReference type="SAM" id="SignalP"/>
    </source>
</evidence>
<feature type="domain" description="YknX-like beta-barrel" evidence="7">
    <location>
        <begin position="220"/>
        <end position="304"/>
    </location>
</feature>
<sequence length="489" mass="54308">MKKKTGILLGLCVAAAGVYFAAGRPLESRNGGAEESKDIVYVNSVSDITGEGMDYAERFGGVIEPQATVKVKLDAEKKVKECRVKEGEQVEEGQVLFVYDTREDENKLAQLEIDIEKEKSEIESTKAAIARLEKEKRSAGADDQLAYTTDILTQQNNIKMSEYEIKTKTLEMEQLRETLQNAEVKSEVSGMVQKINPPDSDDMSNSDGTYIKILKAGDFRIKCKLNEQNLPMVTEGMSVVIFSRLDKNQKWKGTVTEVVTDNTQEDDSEDISIGGSSSGSSNYHFYVQVQSTDGMLLGQHVYLEEDKGQDAQKEGLWLPENYLIQENGKFFVWKADESQHIRRQEVTTGGYDEEQGKYQIVSGLTTQDSIAFPMDSIREESRTVLNEYDGDADAGNADSTDNMDEENTGVVEELDDDADAEVVEEPDDDVDAEVVEEPDDDADAEVVEEEDDDAEVIDDADAEVIEETEEDSGEAVVWDDLGNTGDIQE</sequence>
<feature type="coiled-coil region" evidence="3">
    <location>
        <begin position="101"/>
        <end position="185"/>
    </location>
</feature>
<dbReference type="GO" id="GO:0030313">
    <property type="term" value="C:cell envelope"/>
    <property type="evidence" value="ECO:0007669"/>
    <property type="project" value="UniProtKB-SubCell"/>
</dbReference>
<dbReference type="Proteomes" id="UP000005561">
    <property type="component" value="Unassembled WGS sequence"/>
</dbReference>
<keyword evidence="2 3" id="KW-0175">Coiled coil</keyword>
<evidence type="ECO:0000256" key="3">
    <source>
        <dbReference type="SAM" id="Coils"/>
    </source>
</evidence>
<dbReference type="Gene3D" id="2.40.50.100">
    <property type="match status" value="1"/>
</dbReference>
<protein>
    <submittedName>
        <fullName evidence="8">Efflux transporter, RND family, MFP subunit</fullName>
    </submittedName>
</protein>
<name>C6L9G7_9FIRM</name>
<comment type="caution">
    <text evidence="8">The sequence shown here is derived from an EMBL/GenBank/DDBJ whole genome shotgun (WGS) entry which is preliminary data.</text>
</comment>
<evidence type="ECO:0000256" key="2">
    <source>
        <dbReference type="ARBA" id="ARBA00023054"/>
    </source>
</evidence>
<proteinExistence type="predicted"/>
<feature type="domain" description="YknX-like barrel-sandwich hybrid" evidence="6">
    <location>
        <begin position="74"/>
        <end position="213"/>
    </location>
</feature>
<comment type="subcellular location">
    <subcellularLocation>
        <location evidence="1">Cell envelope</location>
    </subcellularLocation>
</comment>
<feature type="signal peptide" evidence="5">
    <location>
        <begin position="1"/>
        <end position="21"/>
    </location>
</feature>
<accession>C6L9G7</accession>
<feature type="region of interest" description="Disordered" evidence="4">
    <location>
        <begin position="466"/>
        <end position="489"/>
    </location>
</feature>
<dbReference type="InterPro" id="IPR058639">
    <property type="entry name" value="BSH_YknX-like"/>
</dbReference>
<dbReference type="eggNOG" id="COG0845">
    <property type="taxonomic scope" value="Bacteria"/>
</dbReference>
<evidence type="ECO:0000259" key="6">
    <source>
        <dbReference type="Pfam" id="PF25984"/>
    </source>
</evidence>
<dbReference type="OrthoDB" id="85226at2"/>
<dbReference type="EMBL" id="ACCL02000001">
    <property type="protein sequence ID" value="EET62906.1"/>
    <property type="molecule type" value="Genomic_DNA"/>
</dbReference>
<gene>
    <name evidence="8" type="ORF">BRYFOR_05257</name>
</gene>
<evidence type="ECO:0000313" key="9">
    <source>
        <dbReference type="Proteomes" id="UP000005561"/>
    </source>
</evidence>
<dbReference type="Pfam" id="PF25990">
    <property type="entry name" value="Beta-barrel_YknX"/>
    <property type="match status" value="1"/>
</dbReference>
<dbReference type="PANTHER" id="PTHR32347:SF14">
    <property type="entry name" value="EFFLUX SYSTEM COMPONENT YKNX-RELATED"/>
    <property type="match status" value="1"/>
</dbReference>
<feature type="region of interest" description="Disordered" evidence="4">
    <location>
        <begin position="413"/>
        <end position="454"/>
    </location>
</feature>